<dbReference type="EMBL" id="BJUS01000021">
    <property type="protein sequence ID" value="GEK73388.1"/>
    <property type="molecule type" value="Genomic_DNA"/>
</dbReference>
<dbReference type="InterPro" id="IPR020945">
    <property type="entry name" value="DMSO/NO3_reduct_chaperone"/>
</dbReference>
<evidence type="ECO:0000256" key="2">
    <source>
        <dbReference type="SAM" id="MobiDB-lite"/>
    </source>
</evidence>
<dbReference type="InterPro" id="IPR003765">
    <property type="entry name" value="NO3_reductase_chaperone_NarJ"/>
</dbReference>
<proteinExistence type="predicted"/>
<dbReference type="Pfam" id="PF02613">
    <property type="entry name" value="Nitrate_red_del"/>
    <property type="match status" value="1"/>
</dbReference>
<dbReference type="RefSeq" id="WP_146909086.1">
    <property type="nucleotide sequence ID" value="NZ_BJUS01000021.1"/>
</dbReference>
<dbReference type="PANTHER" id="PTHR43680">
    <property type="entry name" value="NITRATE REDUCTASE MOLYBDENUM COFACTOR ASSEMBLY CHAPERONE"/>
    <property type="match status" value="1"/>
</dbReference>
<feature type="compositionally biased region" description="Basic and acidic residues" evidence="2">
    <location>
        <begin position="234"/>
        <end position="246"/>
    </location>
</feature>
<protein>
    <submittedName>
        <fullName evidence="3">Nitrate reductase molybdenum cofactor assembly chaperone NarJ</fullName>
    </submittedName>
</protein>
<dbReference type="Proteomes" id="UP000321121">
    <property type="component" value="Unassembled WGS sequence"/>
</dbReference>
<accession>A0ABQ0U4E0</accession>
<comment type="caution">
    <text evidence="3">The sequence shown here is derived from an EMBL/GenBank/DDBJ whole genome shotgun (WGS) entry which is preliminary data.</text>
</comment>
<dbReference type="PANTHER" id="PTHR43680:SF2">
    <property type="entry name" value="NITRATE REDUCTASE MOLYBDENUM COFACTOR ASSEMBLY CHAPERONE NARJ"/>
    <property type="match status" value="1"/>
</dbReference>
<dbReference type="InterPro" id="IPR036411">
    <property type="entry name" value="TorD-like_sf"/>
</dbReference>
<evidence type="ECO:0000313" key="4">
    <source>
        <dbReference type="Proteomes" id="UP000321121"/>
    </source>
</evidence>
<evidence type="ECO:0000313" key="3">
    <source>
        <dbReference type="EMBL" id="GEK73388.1"/>
    </source>
</evidence>
<sequence length="260" mass="29045">MTDAARVQPEPADDMLSLRVLARLLDYPDRELQAAVGEMNAILDAERRLPGNLRTALMDWCRRLAAADLLDLQAEYVALFDRGRATSLLLFEHVHGESRDRGQAMVDLLAEYRAAGFELDARELPDHLPLFLEYLSTRPEAEIGRWLGEVRHILARLTARLEEREADHALAILALLALIGAEDDVNAHREPVSQEARDDTPEALDAVWEEEAVRFSAGSDQDCALQSAEGRRLAERKKATHDEAVRILEPGAPRQQGESS</sequence>
<evidence type="ECO:0000256" key="1">
    <source>
        <dbReference type="ARBA" id="ARBA00023063"/>
    </source>
</evidence>
<keyword evidence="1" id="KW-0534">Nitrate assimilation</keyword>
<organism evidence="3 4">
    <name type="scientific">Halomonas halophila</name>
    <dbReference type="NCBI Taxonomy" id="29573"/>
    <lineage>
        <taxon>Bacteria</taxon>
        <taxon>Pseudomonadati</taxon>
        <taxon>Pseudomonadota</taxon>
        <taxon>Gammaproteobacteria</taxon>
        <taxon>Oceanospirillales</taxon>
        <taxon>Halomonadaceae</taxon>
        <taxon>Halomonas</taxon>
    </lineage>
</organism>
<dbReference type="NCBIfam" id="TIGR00684">
    <property type="entry name" value="narJ"/>
    <property type="match status" value="1"/>
</dbReference>
<dbReference type="SUPFAM" id="SSF89155">
    <property type="entry name" value="TorD-like"/>
    <property type="match status" value="1"/>
</dbReference>
<reference evidence="3 4" key="1">
    <citation type="submission" date="2019-07" db="EMBL/GenBank/DDBJ databases">
        <title>Whole genome shotgun sequence of Halomonas halophila NBRC 102604.</title>
        <authorList>
            <person name="Hosoyama A."/>
            <person name="Uohara A."/>
            <person name="Ohji S."/>
            <person name="Ichikawa N."/>
        </authorList>
    </citation>
    <scope>NUCLEOTIDE SEQUENCE [LARGE SCALE GENOMIC DNA]</scope>
    <source>
        <strain evidence="3 4">NBRC 102604</strain>
    </source>
</reference>
<feature type="region of interest" description="Disordered" evidence="2">
    <location>
        <begin position="234"/>
        <end position="260"/>
    </location>
</feature>
<dbReference type="Gene3D" id="1.10.3480.10">
    <property type="entry name" value="TorD-like"/>
    <property type="match status" value="1"/>
</dbReference>
<gene>
    <name evidence="3" type="primary">narJ</name>
    <name evidence="3" type="ORF">HHA04nite_19320</name>
</gene>
<name>A0ABQ0U4E0_9GAMM</name>
<keyword evidence="4" id="KW-1185">Reference proteome</keyword>